<feature type="domain" description="Cyclic nucleotide-binding" evidence="1">
    <location>
        <begin position="10"/>
        <end position="112"/>
    </location>
</feature>
<organism evidence="2 3">
    <name type="scientific">Chitinophaga niastensis</name>
    <dbReference type="NCBI Taxonomy" id="536980"/>
    <lineage>
        <taxon>Bacteria</taxon>
        <taxon>Pseudomonadati</taxon>
        <taxon>Bacteroidota</taxon>
        <taxon>Chitinophagia</taxon>
        <taxon>Chitinophagales</taxon>
        <taxon>Chitinophagaceae</taxon>
        <taxon>Chitinophaga</taxon>
    </lineage>
</organism>
<accession>A0A2P8HTF3</accession>
<dbReference type="OrthoDB" id="792939at2"/>
<dbReference type="EMBL" id="PYAW01000001">
    <property type="protein sequence ID" value="PSL49506.1"/>
    <property type="molecule type" value="Genomic_DNA"/>
</dbReference>
<gene>
    <name evidence="2" type="ORF">CLV51_101840</name>
</gene>
<protein>
    <submittedName>
        <fullName evidence="2">CRP-like cAMP-binding protein</fullName>
    </submittedName>
</protein>
<dbReference type="Proteomes" id="UP000240971">
    <property type="component" value="Unassembled WGS sequence"/>
</dbReference>
<dbReference type="AlphaFoldDB" id="A0A2P8HTF3"/>
<dbReference type="InterPro" id="IPR000595">
    <property type="entry name" value="cNMP-bd_dom"/>
</dbReference>
<proteinExistence type="predicted"/>
<evidence type="ECO:0000313" key="2">
    <source>
        <dbReference type="EMBL" id="PSL49506.1"/>
    </source>
</evidence>
<dbReference type="Pfam" id="PF00027">
    <property type="entry name" value="cNMP_binding"/>
    <property type="match status" value="1"/>
</dbReference>
<evidence type="ECO:0000313" key="3">
    <source>
        <dbReference type="Proteomes" id="UP000240971"/>
    </source>
</evidence>
<keyword evidence="3" id="KW-1185">Reference proteome</keyword>
<sequence>MNHLATYIQSYFNIPSSDIEKIQSFFKPESIKKGDYFLKAGRQCSRLSFLQEGLLRVYTTTATKDVTQWISSKGYMITDLSGLIFQLPSTCNIQALTDCELYSIEREDYNDIGKVIPQWHYLEKLFIAKCFKTLEDRVFTHLAMTAEERYQQFFNWQPELFNQVPLQYIASMLGMTAETLSRLRNKKLNS</sequence>
<dbReference type="RefSeq" id="WP_106526737.1">
    <property type="nucleotide sequence ID" value="NZ_PYAW01000001.1"/>
</dbReference>
<dbReference type="SUPFAM" id="SSF51206">
    <property type="entry name" value="cAMP-binding domain-like"/>
    <property type="match status" value="1"/>
</dbReference>
<dbReference type="InterPro" id="IPR014710">
    <property type="entry name" value="RmlC-like_jellyroll"/>
</dbReference>
<comment type="caution">
    <text evidence="2">The sequence shown here is derived from an EMBL/GenBank/DDBJ whole genome shotgun (WGS) entry which is preliminary data.</text>
</comment>
<dbReference type="InterPro" id="IPR018490">
    <property type="entry name" value="cNMP-bd_dom_sf"/>
</dbReference>
<name>A0A2P8HTF3_CHINA</name>
<dbReference type="CDD" id="cd00038">
    <property type="entry name" value="CAP_ED"/>
    <property type="match status" value="1"/>
</dbReference>
<dbReference type="Gene3D" id="2.60.120.10">
    <property type="entry name" value="Jelly Rolls"/>
    <property type="match status" value="1"/>
</dbReference>
<evidence type="ECO:0000259" key="1">
    <source>
        <dbReference type="PROSITE" id="PS50042"/>
    </source>
</evidence>
<dbReference type="PROSITE" id="PS50042">
    <property type="entry name" value="CNMP_BINDING_3"/>
    <property type="match status" value="1"/>
</dbReference>
<reference evidence="2 3" key="1">
    <citation type="submission" date="2018-03" db="EMBL/GenBank/DDBJ databases">
        <title>Genomic Encyclopedia of Archaeal and Bacterial Type Strains, Phase II (KMG-II): from individual species to whole genera.</title>
        <authorList>
            <person name="Goeker M."/>
        </authorList>
    </citation>
    <scope>NUCLEOTIDE SEQUENCE [LARGE SCALE GENOMIC DNA]</scope>
    <source>
        <strain evidence="2 3">DSM 24859</strain>
    </source>
</reference>